<reference evidence="2 3" key="1">
    <citation type="submission" date="2020-07" db="EMBL/GenBank/DDBJ databases">
        <title>Sequencing the genomes of 1000 actinobacteria strains.</title>
        <authorList>
            <person name="Klenk H.-P."/>
        </authorList>
    </citation>
    <scope>NUCLEOTIDE SEQUENCE [LARGE SCALE GENOMIC DNA]</scope>
    <source>
        <strain evidence="2 3">DSM 23819</strain>
    </source>
</reference>
<proteinExistence type="predicted"/>
<gene>
    <name evidence="2" type="ORF">BJ980_000768</name>
</gene>
<protein>
    <submittedName>
        <fullName evidence="2">Dihydrofolate reductase</fullName>
    </submittedName>
</protein>
<evidence type="ECO:0000313" key="3">
    <source>
        <dbReference type="Proteomes" id="UP000540656"/>
    </source>
</evidence>
<dbReference type="InterPro" id="IPR002734">
    <property type="entry name" value="RibDG_C"/>
</dbReference>
<dbReference type="RefSeq" id="WP_179501065.1">
    <property type="nucleotide sequence ID" value="NZ_JACCAA010000001.1"/>
</dbReference>
<dbReference type="PANTHER" id="PTHR38011">
    <property type="entry name" value="DIHYDROFOLATE REDUCTASE FAMILY PROTEIN (AFU_ORTHOLOGUE AFUA_8G06820)"/>
    <property type="match status" value="1"/>
</dbReference>
<organism evidence="2 3">
    <name type="scientific">Nocardioides daedukensis</name>
    <dbReference type="NCBI Taxonomy" id="634462"/>
    <lineage>
        <taxon>Bacteria</taxon>
        <taxon>Bacillati</taxon>
        <taxon>Actinomycetota</taxon>
        <taxon>Actinomycetes</taxon>
        <taxon>Propionibacteriales</taxon>
        <taxon>Nocardioidaceae</taxon>
        <taxon>Nocardioides</taxon>
    </lineage>
</organism>
<keyword evidence="3" id="KW-1185">Reference proteome</keyword>
<sequence>MRTLIAIEFVSVDGVMQGLGSPDEDREGGFEHGGWGAPFAEAIHASSGSSALGGTTAYLFGRKTYEKMATYWPYQPSSNPIAAHMNTTPKHVVSNTLTTVTWENTSLLTGAACDAVSELKHTGDGSIAILGSGVLVRDLLRADLVDTLRLFVHPLVLGSGKRLFGDLDTPRSLTLTTCETTPMGSLAITYDVTSR</sequence>
<dbReference type="InterPro" id="IPR024072">
    <property type="entry name" value="DHFR-like_dom_sf"/>
</dbReference>
<dbReference type="Pfam" id="PF01872">
    <property type="entry name" value="RibD_C"/>
    <property type="match status" value="1"/>
</dbReference>
<dbReference type="GO" id="GO:0009231">
    <property type="term" value="P:riboflavin biosynthetic process"/>
    <property type="evidence" value="ECO:0007669"/>
    <property type="project" value="InterPro"/>
</dbReference>
<dbReference type="InterPro" id="IPR050765">
    <property type="entry name" value="Riboflavin_Biosynth_HTPR"/>
</dbReference>
<evidence type="ECO:0000313" key="2">
    <source>
        <dbReference type="EMBL" id="NYG57845.1"/>
    </source>
</evidence>
<dbReference type="PANTHER" id="PTHR38011:SF2">
    <property type="entry name" value="BIFUNCTIONAL DEAMINASE-REDUCTASE DOMAIN PROTEIN"/>
    <property type="match status" value="1"/>
</dbReference>
<name>A0A7Y9S1K5_9ACTN</name>
<accession>A0A7Y9S1K5</accession>
<dbReference type="EMBL" id="JACCAA010000001">
    <property type="protein sequence ID" value="NYG57845.1"/>
    <property type="molecule type" value="Genomic_DNA"/>
</dbReference>
<comment type="caution">
    <text evidence="2">The sequence shown here is derived from an EMBL/GenBank/DDBJ whole genome shotgun (WGS) entry which is preliminary data.</text>
</comment>
<dbReference type="GO" id="GO:0008703">
    <property type="term" value="F:5-amino-6-(5-phosphoribosylamino)uracil reductase activity"/>
    <property type="evidence" value="ECO:0007669"/>
    <property type="project" value="InterPro"/>
</dbReference>
<dbReference type="Proteomes" id="UP000540656">
    <property type="component" value="Unassembled WGS sequence"/>
</dbReference>
<dbReference type="SUPFAM" id="SSF53597">
    <property type="entry name" value="Dihydrofolate reductase-like"/>
    <property type="match status" value="1"/>
</dbReference>
<dbReference type="AlphaFoldDB" id="A0A7Y9S1K5"/>
<dbReference type="Gene3D" id="3.40.430.10">
    <property type="entry name" value="Dihydrofolate Reductase, subunit A"/>
    <property type="match status" value="1"/>
</dbReference>
<evidence type="ECO:0000259" key="1">
    <source>
        <dbReference type="Pfam" id="PF01872"/>
    </source>
</evidence>
<feature type="domain" description="Bacterial bifunctional deaminase-reductase C-terminal" evidence="1">
    <location>
        <begin position="3"/>
        <end position="182"/>
    </location>
</feature>